<protein>
    <submittedName>
        <fullName evidence="1">Uncharacterized protein</fullName>
    </submittedName>
</protein>
<comment type="caution">
    <text evidence="1">The sequence shown here is derived from an EMBL/GenBank/DDBJ whole genome shotgun (WGS) entry which is preliminary data.</text>
</comment>
<evidence type="ECO:0000313" key="1">
    <source>
        <dbReference type="EMBL" id="MPN44374.1"/>
    </source>
</evidence>
<accession>A0A645I7J9</accession>
<dbReference type="AlphaFoldDB" id="A0A645I7J9"/>
<organism evidence="1">
    <name type="scientific">bioreactor metagenome</name>
    <dbReference type="NCBI Taxonomy" id="1076179"/>
    <lineage>
        <taxon>unclassified sequences</taxon>
        <taxon>metagenomes</taxon>
        <taxon>ecological metagenomes</taxon>
    </lineage>
</organism>
<sequence>MGQREHLQQAAVEHLVDDMPVGHGTEGVEDGLGPGRHLLALGARQVAQFLPAHRVQGTEDDHLLVLLALQHRLQAGTEGQGRLAGAGAPTE</sequence>
<dbReference type="EMBL" id="VSSQ01103452">
    <property type="protein sequence ID" value="MPN44374.1"/>
    <property type="molecule type" value="Genomic_DNA"/>
</dbReference>
<gene>
    <name evidence="1" type="ORF">SDC9_191939</name>
</gene>
<name>A0A645I7J9_9ZZZZ</name>
<proteinExistence type="predicted"/>
<reference evidence="1" key="1">
    <citation type="submission" date="2019-08" db="EMBL/GenBank/DDBJ databases">
        <authorList>
            <person name="Kucharzyk K."/>
            <person name="Murdoch R.W."/>
            <person name="Higgins S."/>
            <person name="Loffler F."/>
        </authorList>
    </citation>
    <scope>NUCLEOTIDE SEQUENCE</scope>
</reference>